<feature type="region of interest" description="Disordered" evidence="1">
    <location>
        <begin position="30"/>
        <end position="50"/>
    </location>
</feature>
<name>A0AAE1H735_9NEOP</name>
<accession>A0AAE1H735</accession>
<keyword evidence="3" id="KW-1185">Reference proteome</keyword>
<evidence type="ECO:0000313" key="2">
    <source>
        <dbReference type="EMBL" id="KAK3915849.1"/>
    </source>
</evidence>
<proteinExistence type="predicted"/>
<evidence type="ECO:0000256" key="1">
    <source>
        <dbReference type="SAM" id="MobiDB-lite"/>
    </source>
</evidence>
<dbReference type="AlphaFoldDB" id="A0AAE1H735"/>
<comment type="caution">
    <text evidence="2">The sequence shown here is derived from an EMBL/GenBank/DDBJ whole genome shotgun (WGS) entry which is preliminary data.</text>
</comment>
<feature type="compositionally biased region" description="Polar residues" evidence="1">
    <location>
        <begin position="91"/>
        <end position="103"/>
    </location>
</feature>
<dbReference type="EMBL" id="JAHWGI010000466">
    <property type="protein sequence ID" value="KAK3915849.1"/>
    <property type="molecule type" value="Genomic_DNA"/>
</dbReference>
<sequence length="197" mass="20684">SRPAPSRRYVAAAAATVPERARGAVVVSWAAASSSSYPPARRPRARASPAALYTRRGPVCCYPIPARRRPGRSGDCGDSQRAVPPRDNVQPRAQTEPNRATVTSRHRGPNLQSPAADNAAALTASSPAAPAVDRPVGRRRRHGADGRVAGRRTGAGRPGVESSDAVGRRYTVGRSARVSGSDAVGRRGGVLQVNWVE</sequence>
<protein>
    <submittedName>
        <fullName evidence="2">Endo-1,3(4)-beta-glucanase 2</fullName>
    </submittedName>
</protein>
<evidence type="ECO:0000313" key="3">
    <source>
        <dbReference type="Proteomes" id="UP001219518"/>
    </source>
</evidence>
<dbReference type="Proteomes" id="UP001219518">
    <property type="component" value="Unassembled WGS sequence"/>
</dbReference>
<gene>
    <name evidence="2" type="ORF">KUF71_005992</name>
</gene>
<feature type="non-terminal residue" evidence="2">
    <location>
        <position position="1"/>
    </location>
</feature>
<feature type="compositionally biased region" description="Low complexity" evidence="1">
    <location>
        <begin position="30"/>
        <end position="39"/>
    </location>
</feature>
<feature type="region of interest" description="Disordered" evidence="1">
    <location>
        <begin position="63"/>
        <end position="168"/>
    </location>
</feature>
<reference evidence="2" key="1">
    <citation type="submission" date="2021-07" db="EMBL/GenBank/DDBJ databases">
        <authorList>
            <person name="Catto M.A."/>
            <person name="Jacobson A."/>
            <person name="Kennedy G."/>
            <person name="Labadie P."/>
            <person name="Hunt B.G."/>
            <person name="Srinivasan R."/>
        </authorList>
    </citation>
    <scope>NUCLEOTIDE SEQUENCE</scope>
    <source>
        <strain evidence="2">PL_HMW_Pooled</strain>
        <tissue evidence="2">Head</tissue>
    </source>
</reference>
<feature type="compositionally biased region" description="Low complexity" evidence="1">
    <location>
        <begin position="113"/>
        <end position="131"/>
    </location>
</feature>
<organism evidence="2 3">
    <name type="scientific">Frankliniella fusca</name>
    <dbReference type="NCBI Taxonomy" id="407009"/>
    <lineage>
        <taxon>Eukaryota</taxon>
        <taxon>Metazoa</taxon>
        <taxon>Ecdysozoa</taxon>
        <taxon>Arthropoda</taxon>
        <taxon>Hexapoda</taxon>
        <taxon>Insecta</taxon>
        <taxon>Pterygota</taxon>
        <taxon>Neoptera</taxon>
        <taxon>Paraneoptera</taxon>
        <taxon>Thysanoptera</taxon>
        <taxon>Terebrantia</taxon>
        <taxon>Thripoidea</taxon>
        <taxon>Thripidae</taxon>
        <taxon>Frankliniella</taxon>
    </lineage>
</organism>
<reference evidence="2" key="2">
    <citation type="journal article" date="2023" name="BMC Genomics">
        <title>Pest status, molecular evolution, and epigenetic factors derived from the genome assembly of Frankliniella fusca, a thysanopteran phytovirus vector.</title>
        <authorList>
            <person name="Catto M.A."/>
            <person name="Labadie P.E."/>
            <person name="Jacobson A.L."/>
            <person name="Kennedy G.G."/>
            <person name="Srinivasan R."/>
            <person name="Hunt B.G."/>
        </authorList>
    </citation>
    <scope>NUCLEOTIDE SEQUENCE</scope>
    <source>
        <strain evidence="2">PL_HMW_Pooled</strain>
    </source>
</reference>